<accession>A0ACB6QSU2</accession>
<proteinExistence type="predicted"/>
<sequence>MVYRGRPSTGCLKCRKRKIKCDERPDGCLKCTEKGYACPGYEDLLDRFFQDESANVKDKVIKAKAKAIALRDLRDSKYRTKPPKPLEGPPGLCALIEAPLLGPLIDQGINFFMSHYALGLDEPPIQSVSYHRHLSTNGFHPVVATSMTALGLAGIANILRDGYLRKEATRWYSKALNMTNSALAHPAEVKSDNTLLSTILLSVYEQTSNEKSFAAWSNHVEGSASLIRVRGRDQFTTPAARRMYMQIVSLLVMNCMGRGEAIPEFIHEMNKQVVEHEDPKNPMNKFYHLNIKAIDFRAQIINGKLTDLHAILDRALELDALARGIFDDVGSSWDPEVVEVEEGTPNIFGTFYHIYPHHSASQTWNWTRYNRIYFHDIIRNTLILGFSMSPPAFVGSYYALLLEESTRTLYEMQAGILASVPQHLHDTPKISLSSPSAAIPTPTSSNSNQARFIWSNFRNATAPEFPQPSGSTERLPKLRVSGGYSFFWSIYIAGATSIATPKVHEYVLRSLTRLSEEFGVNQAKVLVSALKLKIQMDQNGTQGFEVVPSYLPREGEHMRASDSA</sequence>
<evidence type="ECO:0000313" key="1">
    <source>
        <dbReference type="EMBL" id="KAF2469147.1"/>
    </source>
</evidence>
<dbReference type="EMBL" id="MU003513">
    <property type="protein sequence ID" value="KAF2469147.1"/>
    <property type="molecule type" value="Genomic_DNA"/>
</dbReference>
<keyword evidence="2" id="KW-1185">Reference proteome</keyword>
<name>A0ACB6QSU2_9PLEO</name>
<comment type="caution">
    <text evidence="1">The sequence shown here is derived from an EMBL/GenBank/DDBJ whole genome shotgun (WGS) entry which is preliminary data.</text>
</comment>
<gene>
    <name evidence="1" type="ORF">BDR25DRAFT_343927</name>
</gene>
<organism evidence="1 2">
    <name type="scientific">Lindgomyces ingoldianus</name>
    <dbReference type="NCBI Taxonomy" id="673940"/>
    <lineage>
        <taxon>Eukaryota</taxon>
        <taxon>Fungi</taxon>
        <taxon>Dikarya</taxon>
        <taxon>Ascomycota</taxon>
        <taxon>Pezizomycotina</taxon>
        <taxon>Dothideomycetes</taxon>
        <taxon>Pleosporomycetidae</taxon>
        <taxon>Pleosporales</taxon>
        <taxon>Lindgomycetaceae</taxon>
        <taxon>Lindgomyces</taxon>
    </lineage>
</organism>
<dbReference type="Proteomes" id="UP000799755">
    <property type="component" value="Unassembled WGS sequence"/>
</dbReference>
<protein>
    <submittedName>
        <fullName evidence="1">Uncharacterized protein</fullName>
    </submittedName>
</protein>
<evidence type="ECO:0000313" key="2">
    <source>
        <dbReference type="Proteomes" id="UP000799755"/>
    </source>
</evidence>
<reference evidence="1" key="1">
    <citation type="journal article" date="2020" name="Stud. Mycol.">
        <title>101 Dothideomycetes genomes: a test case for predicting lifestyles and emergence of pathogens.</title>
        <authorList>
            <person name="Haridas S."/>
            <person name="Albert R."/>
            <person name="Binder M."/>
            <person name="Bloem J."/>
            <person name="Labutti K."/>
            <person name="Salamov A."/>
            <person name="Andreopoulos B."/>
            <person name="Baker S."/>
            <person name="Barry K."/>
            <person name="Bills G."/>
            <person name="Bluhm B."/>
            <person name="Cannon C."/>
            <person name="Castanera R."/>
            <person name="Culley D."/>
            <person name="Daum C."/>
            <person name="Ezra D."/>
            <person name="Gonzalez J."/>
            <person name="Henrissat B."/>
            <person name="Kuo A."/>
            <person name="Liang C."/>
            <person name="Lipzen A."/>
            <person name="Lutzoni F."/>
            <person name="Magnuson J."/>
            <person name="Mondo S."/>
            <person name="Nolan M."/>
            <person name="Ohm R."/>
            <person name="Pangilinan J."/>
            <person name="Park H.-J."/>
            <person name="Ramirez L."/>
            <person name="Alfaro M."/>
            <person name="Sun H."/>
            <person name="Tritt A."/>
            <person name="Yoshinaga Y."/>
            <person name="Zwiers L.-H."/>
            <person name="Turgeon B."/>
            <person name="Goodwin S."/>
            <person name="Spatafora J."/>
            <person name="Crous P."/>
            <person name="Grigoriev I."/>
        </authorList>
    </citation>
    <scope>NUCLEOTIDE SEQUENCE</scope>
    <source>
        <strain evidence="1">ATCC 200398</strain>
    </source>
</reference>